<organism evidence="1 2">
    <name type="scientific">Caerostris extrusa</name>
    <name type="common">Bark spider</name>
    <name type="synonym">Caerostris bankana</name>
    <dbReference type="NCBI Taxonomy" id="172846"/>
    <lineage>
        <taxon>Eukaryota</taxon>
        <taxon>Metazoa</taxon>
        <taxon>Ecdysozoa</taxon>
        <taxon>Arthropoda</taxon>
        <taxon>Chelicerata</taxon>
        <taxon>Arachnida</taxon>
        <taxon>Araneae</taxon>
        <taxon>Araneomorphae</taxon>
        <taxon>Entelegynae</taxon>
        <taxon>Araneoidea</taxon>
        <taxon>Araneidae</taxon>
        <taxon>Caerostris</taxon>
    </lineage>
</organism>
<sequence length="96" mass="10935">MDDFHATKSELEFPEKRRVAPPSHFFSFMFLGVRLFPESPFIVVDLSNIERGPFVSVGGVFVIPCSCHHAPRTRLPPWVSLPPRSARQEHFRSAIS</sequence>
<proteinExistence type="predicted"/>
<keyword evidence="2" id="KW-1185">Reference proteome</keyword>
<dbReference type="Proteomes" id="UP001054945">
    <property type="component" value="Unassembled WGS sequence"/>
</dbReference>
<evidence type="ECO:0000313" key="1">
    <source>
        <dbReference type="EMBL" id="GIY60299.1"/>
    </source>
</evidence>
<protein>
    <submittedName>
        <fullName evidence="1">Uncharacterized protein</fullName>
    </submittedName>
</protein>
<evidence type="ECO:0000313" key="2">
    <source>
        <dbReference type="Proteomes" id="UP001054945"/>
    </source>
</evidence>
<dbReference type="AlphaFoldDB" id="A0AAV4URE9"/>
<accession>A0AAV4URE9</accession>
<comment type="caution">
    <text evidence="1">The sequence shown here is derived from an EMBL/GenBank/DDBJ whole genome shotgun (WGS) entry which is preliminary data.</text>
</comment>
<gene>
    <name evidence="1" type="ORF">CEXT_53371</name>
</gene>
<dbReference type="EMBL" id="BPLR01013306">
    <property type="protein sequence ID" value="GIY60299.1"/>
    <property type="molecule type" value="Genomic_DNA"/>
</dbReference>
<name>A0AAV4URE9_CAEEX</name>
<reference evidence="1 2" key="1">
    <citation type="submission" date="2021-06" db="EMBL/GenBank/DDBJ databases">
        <title>Caerostris extrusa draft genome.</title>
        <authorList>
            <person name="Kono N."/>
            <person name="Arakawa K."/>
        </authorList>
    </citation>
    <scope>NUCLEOTIDE SEQUENCE [LARGE SCALE GENOMIC DNA]</scope>
</reference>